<dbReference type="InterPro" id="IPR050312">
    <property type="entry name" value="IolE/XylAMocC-like"/>
</dbReference>
<keyword evidence="2" id="KW-0413">Isomerase</keyword>
<dbReference type="EMBL" id="CP032342">
    <property type="protein sequence ID" value="QCO13003.1"/>
    <property type="molecule type" value="Genomic_DNA"/>
</dbReference>
<evidence type="ECO:0000313" key="2">
    <source>
        <dbReference type="EMBL" id="QCO13003.1"/>
    </source>
</evidence>
<proteinExistence type="predicted"/>
<evidence type="ECO:0000259" key="1">
    <source>
        <dbReference type="Pfam" id="PF01261"/>
    </source>
</evidence>
<name>A0A4D8QWU7_AZOBR</name>
<evidence type="ECO:0000313" key="3">
    <source>
        <dbReference type="Proteomes" id="UP000298774"/>
    </source>
</evidence>
<dbReference type="Pfam" id="PF01261">
    <property type="entry name" value="AP_endonuc_2"/>
    <property type="match status" value="1"/>
</dbReference>
<gene>
    <name evidence="2" type="ORF">D3868_28845</name>
</gene>
<accession>A0A4D8QWU7</accession>
<dbReference type="AlphaFoldDB" id="A0A4D8QWU7"/>
<dbReference type="Gene3D" id="3.20.20.150">
    <property type="entry name" value="Divalent-metal-dependent TIM barrel enzymes"/>
    <property type="match status" value="1"/>
</dbReference>
<dbReference type="Proteomes" id="UP000298774">
    <property type="component" value="Plasmid p3"/>
</dbReference>
<organism evidence="2 3">
    <name type="scientific">Azospirillum brasilense</name>
    <dbReference type="NCBI Taxonomy" id="192"/>
    <lineage>
        <taxon>Bacteria</taxon>
        <taxon>Pseudomonadati</taxon>
        <taxon>Pseudomonadota</taxon>
        <taxon>Alphaproteobacteria</taxon>
        <taxon>Rhodospirillales</taxon>
        <taxon>Azospirillaceae</taxon>
        <taxon>Azospirillum</taxon>
    </lineage>
</organism>
<reference evidence="2 3" key="1">
    <citation type="submission" date="2018-09" db="EMBL/GenBank/DDBJ databases">
        <title>Whole genome based analysis of evolution and adaptive divergence in Indian and Brazilian strains of Azospirillum brasilense.</title>
        <authorList>
            <person name="Singh C."/>
            <person name="Tripathi A.K."/>
        </authorList>
    </citation>
    <scope>NUCLEOTIDE SEQUENCE [LARGE SCALE GENOMIC DNA]</scope>
    <source>
        <strain evidence="2 3">MTCC4038</strain>
        <plasmid evidence="2 3">p3</plasmid>
    </source>
</reference>
<keyword evidence="2" id="KW-0614">Plasmid</keyword>
<sequence>MARRRHLGAVWRCPCGPVSRSGGGGCRMNPLSLSYYTVPELSPPDMVTVAADHGFAHVGLRLLGGQPDGDPMPLLADPGLRREMKRCMADRGVTALDANTARVLPHTDLGAFRPFLEAAADLGARHVLATGDDPDEGRLAARLGRLCDDAAGFGLTVQFEFVSWMSVASAAAAARLIGRVERPNIGIALDALHYDRSGGTPAEVAAIPPDRFAYMHLCDAPREHAADRDSLLHTAVKERLFPGEGGIDLIGLLRALPPGLPLALEIPTATLARTMDAPARVARAVAATRRLLAAL</sequence>
<geneLocation type="plasmid" evidence="2 3">
    <name>p3</name>
</geneLocation>
<protein>
    <submittedName>
        <fullName evidence="2">Sugar phosphate isomerase/epimerase</fullName>
    </submittedName>
</protein>
<feature type="domain" description="Xylose isomerase-like TIM barrel" evidence="1">
    <location>
        <begin position="49"/>
        <end position="283"/>
    </location>
</feature>
<dbReference type="InterPro" id="IPR013022">
    <property type="entry name" value="Xyl_isomerase-like_TIM-brl"/>
</dbReference>
<dbReference type="PANTHER" id="PTHR12110">
    <property type="entry name" value="HYDROXYPYRUVATE ISOMERASE"/>
    <property type="match status" value="1"/>
</dbReference>
<dbReference type="GO" id="GO:0016853">
    <property type="term" value="F:isomerase activity"/>
    <property type="evidence" value="ECO:0007669"/>
    <property type="project" value="UniProtKB-KW"/>
</dbReference>
<dbReference type="PANTHER" id="PTHR12110:SF48">
    <property type="entry name" value="BLL3656 PROTEIN"/>
    <property type="match status" value="1"/>
</dbReference>
<dbReference type="InterPro" id="IPR036237">
    <property type="entry name" value="Xyl_isomerase-like_sf"/>
</dbReference>
<dbReference type="SUPFAM" id="SSF51658">
    <property type="entry name" value="Xylose isomerase-like"/>
    <property type="match status" value="1"/>
</dbReference>